<accession>W1ESS0</accession>
<reference evidence="1 2" key="1">
    <citation type="submission" date="2013-10" db="EMBL/GenBank/DDBJ databases">
        <title>Antibiotic resistance diversity of beta-lactamase producers in the General Hospital Vienna.</title>
        <authorList>
            <person name="Barisic I."/>
            <person name="Mitteregger D."/>
            <person name="Hirschl A.M."/>
            <person name="Noehammer C."/>
            <person name="Wiesinger-Mayr H."/>
        </authorList>
    </citation>
    <scope>NUCLEOTIDE SEQUENCE [LARGE SCALE GENOMIC DNA]</scope>
    <source>
        <strain evidence="1 2">ISC7</strain>
    </source>
</reference>
<dbReference type="GO" id="GO:0008237">
    <property type="term" value="F:metallopeptidase activity"/>
    <property type="evidence" value="ECO:0007669"/>
    <property type="project" value="UniProtKB-KW"/>
</dbReference>
<evidence type="ECO:0000313" key="2">
    <source>
        <dbReference type="Proteomes" id="UP000019199"/>
    </source>
</evidence>
<keyword evidence="1" id="KW-0378">Hydrolase</keyword>
<dbReference type="EMBL" id="CBWN010000027">
    <property type="protein sequence ID" value="CDL25121.1"/>
    <property type="molecule type" value="Genomic_DNA"/>
</dbReference>
<proteinExistence type="predicted"/>
<comment type="caution">
    <text evidence="1">The sequence shown here is derived from an EMBL/GenBank/DDBJ whole genome shotgun (WGS) entry which is preliminary data.</text>
</comment>
<dbReference type="GO" id="GO:0006508">
    <property type="term" value="P:proteolysis"/>
    <property type="evidence" value="ECO:0007669"/>
    <property type="project" value="UniProtKB-KW"/>
</dbReference>
<dbReference type="AlphaFoldDB" id="W1ESS0"/>
<name>W1ESS0_ECOLX</name>
<dbReference type="Proteomes" id="UP000019199">
    <property type="component" value="Unassembled WGS sequence"/>
</dbReference>
<dbReference type="EC" id="3.4.24.-" evidence="1"/>
<sequence length="47" mass="4953">MYMEHPFAASEISGSCSHVAQSTRPSAALFLILRLSVGSPANGAFLE</sequence>
<organism evidence="1 2">
    <name type="scientific">Escherichia coli ISC7</name>
    <dbReference type="NCBI Taxonomy" id="1432555"/>
    <lineage>
        <taxon>Bacteria</taxon>
        <taxon>Pseudomonadati</taxon>
        <taxon>Pseudomonadota</taxon>
        <taxon>Gammaproteobacteria</taxon>
        <taxon>Enterobacterales</taxon>
        <taxon>Enterobacteriaceae</taxon>
        <taxon>Escherichia</taxon>
    </lineage>
</organism>
<protein>
    <submittedName>
        <fullName evidence="1">Metalloprotease yggG</fullName>
        <ecNumber evidence="1">3.4.24.-</ecNumber>
    </submittedName>
</protein>
<keyword evidence="1" id="KW-0482">Metalloprotease</keyword>
<evidence type="ECO:0000313" key="1">
    <source>
        <dbReference type="EMBL" id="CDL25121.1"/>
    </source>
</evidence>
<keyword evidence="1" id="KW-0645">Protease</keyword>